<dbReference type="PANTHER" id="PTHR24421:SF10">
    <property type="entry name" value="NITRATE_NITRITE SENSOR PROTEIN NARQ"/>
    <property type="match status" value="1"/>
</dbReference>
<evidence type="ECO:0000256" key="2">
    <source>
        <dbReference type="ARBA" id="ARBA00012438"/>
    </source>
</evidence>
<dbReference type="EMBL" id="JBHLTG010000009">
    <property type="protein sequence ID" value="MFC0681749.1"/>
    <property type="molecule type" value="Genomic_DNA"/>
</dbReference>
<evidence type="ECO:0000256" key="7">
    <source>
        <dbReference type="ARBA" id="ARBA00022840"/>
    </source>
</evidence>
<keyword evidence="3" id="KW-0597">Phosphoprotein</keyword>
<feature type="transmembrane region" description="Helical" evidence="10">
    <location>
        <begin position="69"/>
        <end position="88"/>
    </location>
</feature>
<dbReference type="InterPro" id="IPR050482">
    <property type="entry name" value="Sensor_HK_TwoCompSys"/>
</dbReference>
<dbReference type="RefSeq" id="WP_386674942.1">
    <property type="nucleotide sequence ID" value="NZ_JBHLTG010000009.1"/>
</dbReference>
<protein>
    <recommendedName>
        <fullName evidence="2">histidine kinase</fullName>
        <ecNumber evidence="2">2.7.13.3</ecNumber>
    </recommendedName>
</protein>
<dbReference type="Pfam" id="PF02518">
    <property type="entry name" value="HATPase_c"/>
    <property type="match status" value="1"/>
</dbReference>
<feature type="transmembrane region" description="Helical" evidence="10">
    <location>
        <begin position="137"/>
        <end position="156"/>
    </location>
</feature>
<dbReference type="Gene3D" id="3.30.450.40">
    <property type="match status" value="1"/>
</dbReference>
<keyword evidence="5" id="KW-0547">Nucleotide-binding</keyword>
<evidence type="ECO:0000256" key="9">
    <source>
        <dbReference type="SAM" id="Coils"/>
    </source>
</evidence>
<evidence type="ECO:0000256" key="1">
    <source>
        <dbReference type="ARBA" id="ARBA00000085"/>
    </source>
</evidence>
<comment type="caution">
    <text evidence="12">The sequence shown here is derived from an EMBL/GenBank/DDBJ whole genome shotgun (WGS) entry which is preliminary data.</text>
</comment>
<feature type="coiled-coil region" evidence="9">
    <location>
        <begin position="505"/>
        <end position="539"/>
    </location>
</feature>
<keyword evidence="8" id="KW-0902">Two-component regulatory system</keyword>
<feature type="transmembrane region" description="Helical" evidence="10">
    <location>
        <begin position="288"/>
        <end position="312"/>
    </location>
</feature>
<evidence type="ECO:0000259" key="11">
    <source>
        <dbReference type="PROSITE" id="PS50109"/>
    </source>
</evidence>
<dbReference type="InterPro" id="IPR005467">
    <property type="entry name" value="His_kinase_dom"/>
</dbReference>
<dbReference type="Gene3D" id="3.30.565.10">
    <property type="entry name" value="Histidine kinase-like ATPase, C-terminal domain"/>
    <property type="match status" value="1"/>
</dbReference>
<dbReference type="CDD" id="cd16917">
    <property type="entry name" value="HATPase_UhpB-NarQ-NarX-like"/>
    <property type="match status" value="1"/>
</dbReference>
<evidence type="ECO:0000256" key="8">
    <source>
        <dbReference type="ARBA" id="ARBA00023012"/>
    </source>
</evidence>
<evidence type="ECO:0000256" key="5">
    <source>
        <dbReference type="ARBA" id="ARBA00022741"/>
    </source>
</evidence>
<proteinExistence type="predicted"/>
<evidence type="ECO:0000256" key="10">
    <source>
        <dbReference type="SAM" id="Phobius"/>
    </source>
</evidence>
<dbReference type="GO" id="GO:0016301">
    <property type="term" value="F:kinase activity"/>
    <property type="evidence" value="ECO:0007669"/>
    <property type="project" value="UniProtKB-KW"/>
</dbReference>
<organism evidence="12 13">
    <name type="scientific">Lysobacter korlensis</name>
    <dbReference type="NCBI Taxonomy" id="553636"/>
    <lineage>
        <taxon>Bacteria</taxon>
        <taxon>Pseudomonadati</taxon>
        <taxon>Pseudomonadota</taxon>
        <taxon>Gammaproteobacteria</taxon>
        <taxon>Lysobacterales</taxon>
        <taxon>Lysobacteraceae</taxon>
        <taxon>Lysobacter</taxon>
    </lineage>
</organism>
<keyword evidence="9" id="KW-0175">Coiled coil</keyword>
<evidence type="ECO:0000256" key="6">
    <source>
        <dbReference type="ARBA" id="ARBA00022777"/>
    </source>
</evidence>
<dbReference type="PANTHER" id="PTHR24421">
    <property type="entry name" value="NITRATE/NITRITE SENSOR PROTEIN NARX-RELATED"/>
    <property type="match status" value="1"/>
</dbReference>
<dbReference type="InterPro" id="IPR036890">
    <property type="entry name" value="HATPase_C_sf"/>
</dbReference>
<dbReference type="Proteomes" id="UP001589896">
    <property type="component" value="Unassembled WGS sequence"/>
</dbReference>
<keyword evidence="4" id="KW-0808">Transferase</keyword>
<dbReference type="SMART" id="SM00387">
    <property type="entry name" value="HATPase_c"/>
    <property type="match status" value="1"/>
</dbReference>
<feature type="transmembrane region" description="Helical" evidence="10">
    <location>
        <begin position="257"/>
        <end position="276"/>
    </location>
</feature>
<evidence type="ECO:0000256" key="4">
    <source>
        <dbReference type="ARBA" id="ARBA00022679"/>
    </source>
</evidence>
<dbReference type="InterPro" id="IPR011712">
    <property type="entry name" value="Sig_transdc_His_kin_sub3_dim/P"/>
</dbReference>
<name>A0ABV6RXP1_9GAMM</name>
<keyword evidence="7" id="KW-0067">ATP-binding</keyword>
<dbReference type="PROSITE" id="PS50109">
    <property type="entry name" value="HIS_KIN"/>
    <property type="match status" value="1"/>
</dbReference>
<evidence type="ECO:0000256" key="3">
    <source>
        <dbReference type="ARBA" id="ARBA00022553"/>
    </source>
</evidence>
<dbReference type="InterPro" id="IPR003594">
    <property type="entry name" value="HATPase_dom"/>
</dbReference>
<dbReference type="EC" id="2.7.13.3" evidence="2"/>
<keyword evidence="10" id="KW-0812">Transmembrane</keyword>
<accession>A0ABV6RXP1</accession>
<keyword evidence="10" id="KW-1133">Transmembrane helix</keyword>
<reference evidence="12 13" key="1">
    <citation type="submission" date="2024-09" db="EMBL/GenBank/DDBJ databases">
        <authorList>
            <person name="Sun Q."/>
            <person name="Mori K."/>
        </authorList>
    </citation>
    <scope>NUCLEOTIDE SEQUENCE [LARGE SCALE GENOMIC DNA]</scope>
    <source>
        <strain evidence="12 13">KCTC 23076</strain>
    </source>
</reference>
<feature type="transmembrane region" description="Helical" evidence="10">
    <location>
        <begin position="100"/>
        <end position="125"/>
    </location>
</feature>
<feature type="domain" description="Histidine kinase" evidence="11">
    <location>
        <begin position="644"/>
        <end position="731"/>
    </location>
</feature>
<keyword evidence="13" id="KW-1185">Reference proteome</keyword>
<dbReference type="SUPFAM" id="SSF55781">
    <property type="entry name" value="GAF domain-like"/>
    <property type="match status" value="1"/>
</dbReference>
<dbReference type="Gene3D" id="1.20.5.1930">
    <property type="match status" value="1"/>
</dbReference>
<comment type="catalytic activity">
    <reaction evidence="1">
        <text>ATP + protein L-histidine = ADP + protein N-phospho-L-histidine.</text>
        <dbReference type="EC" id="2.7.13.3"/>
    </reaction>
</comment>
<feature type="transmembrane region" description="Helical" evidence="10">
    <location>
        <begin position="186"/>
        <end position="210"/>
    </location>
</feature>
<dbReference type="Pfam" id="PF07730">
    <property type="entry name" value="HisKA_3"/>
    <property type="match status" value="1"/>
</dbReference>
<keyword evidence="6 12" id="KW-0418">Kinase</keyword>
<gene>
    <name evidence="12" type="ORF">ACFFGH_28290</name>
</gene>
<feature type="transmembrane region" description="Helical" evidence="10">
    <location>
        <begin position="318"/>
        <end position="337"/>
    </location>
</feature>
<dbReference type="SUPFAM" id="SSF55874">
    <property type="entry name" value="ATPase domain of HSP90 chaperone/DNA topoisomerase II/histidine kinase"/>
    <property type="match status" value="1"/>
</dbReference>
<evidence type="ECO:0000313" key="13">
    <source>
        <dbReference type="Proteomes" id="UP001589896"/>
    </source>
</evidence>
<dbReference type="InterPro" id="IPR029016">
    <property type="entry name" value="GAF-like_dom_sf"/>
</dbReference>
<feature type="transmembrane region" description="Helical" evidence="10">
    <location>
        <begin position="38"/>
        <end position="57"/>
    </location>
</feature>
<sequence>MERIPRTAVAILAATAILCTAAGLWLHAAGGQTAPGGLLQYAVISVGTAALGSFLLWRRPGNRYGQTHLAIGVLFGAVVLAAGVLSAGDTAVAVPGWTSGIALAASWLLAGALLPLWVIAIVTFPDGAFHHPLARRGTIAVAVVMPTLALLAYLLAPPGEPPPLVRVQPPAGIAGPLAAGSDAHPVFAVAAAGAAVLGALAPIAAVAALLHRFHTGGPVVRQQIKWLLVPAAVSVALQTVPVHAIESEPLAAAARALVLAAVPLPLIAVAVAVLKHRLWDIDVVIPRGLVFTLASGVLTVCFLGVALLAGVSLGGPDARVAAAVGLALLVALLAQPLRRRLERRLSRLLYGDQPSGLMALARLNGIADAAPGARQLGFGIADGLRTSLGSGWAGVWLYFAGDGAGTLRPLAVAGAGDGLSALLPRPAVPVLSGLSGAVPLSDLPPPVAESVRGVLPEEPRLVAPLVSGGALLGLLACGGAAHAVTREEAELLTVVARESALALRNLRLEEELRQRLEQIERQAAELHDSRQRLVAVQDEERRRIERDLHDGAQQRLVSLAARLRRAAETGGRRDTALTELADEAEEAVFALQELARGIYPSLLADRGLVPALSAQAARLPADIRVEAGYGVRGRRFDRAVETALYFVALEALTNAVKHAPGARIGVSLAEDAGGVTLEVRDDGPGMSAAGTRSGTGLQNMRDRIEALGGILTVGDLPGGGTRVRARVERIAGLDDGIPRTGRQERA</sequence>
<evidence type="ECO:0000313" key="12">
    <source>
        <dbReference type="EMBL" id="MFC0681749.1"/>
    </source>
</evidence>
<keyword evidence="10" id="KW-0472">Membrane</keyword>